<comment type="caution">
    <text evidence="1">The sequence shown here is derived from an EMBL/GenBank/DDBJ whole genome shotgun (WGS) entry which is preliminary data.</text>
</comment>
<dbReference type="EMBL" id="JAAKFY010000025">
    <property type="protein sequence ID" value="KAF3834795.1"/>
    <property type="molecule type" value="Genomic_DNA"/>
</dbReference>
<organism evidence="1 2">
    <name type="scientific">Dissostichus mawsoni</name>
    <name type="common">Antarctic cod</name>
    <dbReference type="NCBI Taxonomy" id="36200"/>
    <lineage>
        <taxon>Eukaryota</taxon>
        <taxon>Metazoa</taxon>
        <taxon>Chordata</taxon>
        <taxon>Craniata</taxon>
        <taxon>Vertebrata</taxon>
        <taxon>Euteleostomi</taxon>
        <taxon>Actinopterygii</taxon>
        <taxon>Neopterygii</taxon>
        <taxon>Teleostei</taxon>
        <taxon>Neoteleostei</taxon>
        <taxon>Acanthomorphata</taxon>
        <taxon>Eupercaria</taxon>
        <taxon>Perciformes</taxon>
        <taxon>Notothenioidei</taxon>
        <taxon>Nototheniidae</taxon>
        <taxon>Dissostichus</taxon>
    </lineage>
</organism>
<name>A0A7J5XCP1_DISMA</name>
<proteinExistence type="predicted"/>
<dbReference type="Proteomes" id="UP000518266">
    <property type="component" value="Unassembled WGS sequence"/>
</dbReference>
<evidence type="ECO:0000313" key="1">
    <source>
        <dbReference type="EMBL" id="KAF3834795.1"/>
    </source>
</evidence>
<sequence length="120" mass="13380">MIQSSAFLSHCITGAAQLHEARFLETSNTALRLRVVKSAQWAETLGMCSAVLTHIPPSWPHSLYVNFLSALVATKHKDVSITRGSKQQEDLKSKRTFDILSVTRQHSLYALLLTPFTNTL</sequence>
<reference evidence="1 2" key="1">
    <citation type="submission" date="2020-03" db="EMBL/GenBank/DDBJ databases">
        <title>Dissostichus mawsoni Genome sequencing and assembly.</title>
        <authorList>
            <person name="Park H."/>
        </authorList>
    </citation>
    <scope>NUCLEOTIDE SEQUENCE [LARGE SCALE GENOMIC DNA]</scope>
    <source>
        <strain evidence="1">DM0001</strain>
        <tissue evidence="1">Muscle</tissue>
    </source>
</reference>
<protein>
    <submittedName>
        <fullName evidence="1">Uncharacterized protein</fullName>
    </submittedName>
</protein>
<gene>
    <name evidence="1" type="ORF">F7725_027353</name>
</gene>
<evidence type="ECO:0000313" key="2">
    <source>
        <dbReference type="Proteomes" id="UP000518266"/>
    </source>
</evidence>
<accession>A0A7J5XCP1</accession>
<dbReference type="AlphaFoldDB" id="A0A7J5XCP1"/>
<keyword evidence="2" id="KW-1185">Reference proteome</keyword>